<sequence length="31" mass="3635">MLNLFVYIISFHEEVYKYSGSLQLKVIVDEG</sequence>
<dbReference type="Proteomes" id="UP001154272">
    <property type="component" value="Unassembled WGS sequence"/>
</dbReference>
<proteinExistence type="predicted"/>
<comment type="caution">
    <text evidence="1">The sequence shown here is derived from an EMBL/GenBank/DDBJ whole genome shotgun (WGS) entry which is preliminary data.</text>
</comment>
<gene>
    <name evidence="1" type="ORF">R83534S58_LOCUS1338</name>
</gene>
<protein>
    <submittedName>
        <fullName evidence="1">Uncharacterized protein</fullName>
    </submittedName>
</protein>
<evidence type="ECO:0000313" key="1">
    <source>
        <dbReference type="EMBL" id="CAI3944584.1"/>
    </source>
</evidence>
<evidence type="ECO:0000313" key="2">
    <source>
        <dbReference type="Proteomes" id="UP001154272"/>
    </source>
</evidence>
<accession>A0ABM9HQ23</accession>
<keyword evidence="2" id="KW-1185">Reference proteome</keyword>
<reference evidence="1" key="1">
    <citation type="submission" date="2022-10" db="EMBL/GenBank/DDBJ databases">
        <authorList>
            <person name="Botero Cardona J."/>
        </authorList>
    </citation>
    <scope>NUCLEOTIDE SEQUENCE</scope>
    <source>
        <strain evidence="1">R-83534</strain>
    </source>
</reference>
<dbReference type="EMBL" id="CAMXCH010000002">
    <property type="protein sequence ID" value="CAI3944584.1"/>
    <property type="molecule type" value="Genomic_DNA"/>
</dbReference>
<name>A0ABM9HQ23_9PROT</name>
<organism evidence="1 2">
    <name type="scientific">Commensalibacter papalotli</name>
    <name type="common">ex Botero et al. 2024</name>
    <dbReference type="NCBI Taxonomy" id="2972766"/>
    <lineage>
        <taxon>Bacteria</taxon>
        <taxon>Pseudomonadati</taxon>
        <taxon>Pseudomonadota</taxon>
        <taxon>Alphaproteobacteria</taxon>
        <taxon>Acetobacterales</taxon>
        <taxon>Acetobacteraceae</taxon>
    </lineage>
</organism>